<dbReference type="InterPro" id="IPR002477">
    <property type="entry name" value="Peptidoglycan-bd-like"/>
</dbReference>
<feature type="domain" description="L,D-TPase catalytic" evidence="9">
    <location>
        <begin position="243"/>
        <end position="422"/>
    </location>
</feature>
<dbReference type="Proteomes" id="UP001209257">
    <property type="component" value="Unassembled WGS sequence"/>
</dbReference>
<sequence length="476" mass="53744">MYLKVLLASVAFTMAFATLASQPTPEERQLLWFNHAQPSVSAMELTSLMADLGLRTSSLLNDEELKNIEHTDEHLTQSLLAINHVIIGHQLNTTKLTYQDITAAHAQGTLSALIDGQLPQFPEVMALRRAITKMRRLSQTPWPTLPDNFTPKLGQRHQHIAALVAILVRLGDYRLASPRLWNDYTPQVQQAIKRFQHRHSLPANGKLNKETRKWLALPPARRLAILQQNLYRWLSMPAVPPEQYVVVNIPEFTLAYRQHGHTLLTMPVIVGAPATPTPIMVTEIDRITVNPQWVPPASIVINELLPQVAASPGLLASQNFHWVSRKNWRDTQPVSSGLNDPRAQYRTHLLVQGPGSANALGKWRFNIKNNDAIYLHDTPVKHLFSRANRALSHGCVRLAAPDKLATLLDATIQPVSLSAATHHRRLTHPVPTYLNYQTVVEQNGQLHWLQDIYHLDDSQFRYTVSQLSATERNLMK</sequence>
<dbReference type="InterPro" id="IPR036366">
    <property type="entry name" value="PGBDSf"/>
</dbReference>
<feature type="chain" id="PRO_5046349872" evidence="8">
    <location>
        <begin position="21"/>
        <end position="476"/>
    </location>
</feature>
<keyword evidence="6 7" id="KW-0961">Cell wall biogenesis/degradation</keyword>
<evidence type="ECO:0000256" key="3">
    <source>
        <dbReference type="ARBA" id="ARBA00022679"/>
    </source>
</evidence>
<evidence type="ECO:0000256" key="8">
    <source>
        <dbReference type="SAM" id="SignalP"/>
    </source>
</evidence>
<gene>
    <name evidence="10" type="ORF">OCL06_09740</name>
</gene>
<feature type="active site" description="Nucleophile" evidence="7">
    <location>
        <position position="395"/>
    </location>
</feature>
<dbReference type="SUPFAM" id="SSF141523">
    <property type="entry name" value="L,D-transpeptidase catalytic domain-like"/>
    <property type="match status" value="1"/>
</dbReference>
<comment type="pathway">
    <text evidence="1 7">Cell wall biogenesis; peptidoglycan biosynthesis.</text>
</comment>
<evidence type="ECO:0000256" key="7">
    <source>
        <dbReference type="PROSITE-ProRule" id="PRU01373"/>
    </source>
</evidence>
<dbReference type="PROSITE" id="PS52029">
    <property type="entry name" value="LD_TPASE"/>
    <property type="match status" value="1"/>
</dbReference>
<dbReference type="PANTHER" id="PTHR41533:SF1">
    <property type="entry name" value="L,D-TRANSPEPTIDASE YCBB-RELATED"/>
    <property type="match status" value="1"/>
</dbReference>
<comment type="caution">
    <text evidence="10">The sequence shown here is derived from an EMBL/GenBank/DDBJ whole genome shotgun (WGS) entry which is preliminary data.</text>
</comment>
<dbReference type="PANTHER" id="PTHR41533">
    <property type="entry name" value="L,D-TRANSPEPTIDASE HI_1667-RELATED"/>
    <property type="match status" value="1"/>
</dbReference>
<evidence type="ECO:0000313" key="10">
    <source>
        <dbReference type="EMBL" id="MCU7554880.1"/>
    </source>
</evidence>
<dbReference type="InterPro" id="IPR038063">
    <property type="entry name" value="Transpep_catalytic_dom"/>
</dbReference>
<evidence type="ECO:0000313" key="11">
    <source>
        <dbReference type="Proteomes" id="UP001209257"/>
    </source>
</evidence>
<keyword evidence="11" id="KW-1185">Reference proteome</keyword>
<feature type="signal peptide" evidence="8">
    <location>
        <begin position="1"/>
        <end position="20"/>
    </location>
</feature>
<evidence type="ECO:0000256" key="2">
    <source>
        <dbReference type="ARBA" id="ARBA00005992"/>
    </source>
</evidence>
<dbReference type="SUPFAM" id="SSF47090">
    <property type="entry name" value="PGBD-like"/>
    <property type="match status" value="1"/>
</dbReference>
<dbReference type="InterPro" id="IPR036365">
    <property type="entry name" value="PGBD-like_sf"/>
</dbReference>
<feature type="active site" description="Proton donor/acceptor" evidence="7">
    <location>
        <position position="376"/>
    </location>
</feature>
<evidence type="ECO:0000256" key="4">
    <source>
        <dbReference type="ARBA" id="ARBA00022960"/>
    </source>
</evidence>
<comment type="similarity">
    <text evidence="2">Belongs to the YkuD family.</text>
</comment>
<evidence type="ECO:0000256" key="1">
    <source>
        <dbReference type="ARBA" id="ARBA00004752"/>
    </source>
</evidence>
<evidence type="ECO:0000256" key="6">
    <source>
        <dbReference type="ARBA" id="ARBA00023316"/>
    </source>
</evidence>
<dbReference type="InterPro" id="IPR052905">
    <property type="entry name" value="LD-transpeptidase_YkuD-like"/>
</dbReference>
<dbReference type="EMBL" id="JAOTJC010000008">
    <property type="protein sequence ID" value="MCU7554880.1"/>
    <property type="molecule type" value="Genomic_DNA"/>
</dbReference>
<proteinExistence type="inferred from homology"/>
<dbReference type="InterPro" id="IPR005490">
    <property type="entry name" value="LD_TPept_cat_dom"/>
</dbReference>
<dbReference type="Gene3D" id="1.10.101.10">
    <property type="entry name" value="PGBD-like superfamily/PGBD"/>
    <property type="match status" value="1"/>
</dbReference>
<dbReference type="RefSeq" id="WP_262993990.1">
    <property type="nucleotide sequence ID" value="NZ_JAOTJC010000008.1"/>
</dbReference>
<dbReference type="Pfam" id="PF01471">
    <property type="entry name" value="PG_binding_1"/>
    <property type="match status" value="1"/>
</dbReference>
<dbReference type="Gene3D" id="2.40.440.10">
    <property type="entry name" value="L,D-transpeptidase catalytic domain-like"/>
    <property type="match status" value="1"/>
</dbReference>
<dbReference type="CDD" id="cd16913">
    <property type="entry name" value="YkuD_like"/>
    <property type="match status" value="1"/>
</dbReference>
<reference evidence="11" key="1">
    <citation type="submission" date="2023-07" db="EMBL/GenBank/DDBJ databases">
        <title>Study on multiphase classification of strain Alteromonas salexigens isolated from the Yellow Sea.</title>
        <authorList>
            <person name="Sun L."/>
        </authorList>
    </citation>
    <scope>NUCLEOTIDE SEQUENCE [LARGE SCALE GENOMIC DNA]</scope>
    <source>
        <strain evidence="11">ASW11-19</strain>
    </source>
</reference>
<keyword evidence="4 7" id="KW-0133">Cell shape</keyword>
<evidence type="ECO:0000256" key="5">
    <source>
        <dbReference type="ARBA" id="ARBA00022984"/>
    </source>
</evidence>
<organism evidence="10 11">
    <name type="scientific">Alteromonas salexigens</name>
    <dbReference type="NCBI Taxonomy" id="2982530"/>
    <lineage>
        <taxon>Bacteria</taxon>
        <taxon>Pseudomonadati</taxon>
        <taxon>Pseudomonadota</taxon>
        <taxon>Gammaproteobacteria</taxon>
        <taxon>Alteromonadales</taxon>
        <taxon>Alteromonadaceae</taxon>
        <taxon>Alteromonas/Salinimonas group</taxon>
        <taxon>Alteromonas</taxon>
    </lineage>
</organism>
<keyword evidence="3" id="KW-0808">Transferase</keyword>
<protein>
    <submittedName>
        <fullName evidence="10">L,D-transpeptidase family protein</fullName>
    </submittedName>
</protein>
<accession>A0ABT2VP58</accession>
<keyword evidence="5 7" id="KW-0573">Peptidoglycan synthesis</keyword>
<dbReference type="Pfam" id="PF03734">
    <property type="entry name" value="YkuD"/>
    <property type="match status" value="1"/>
</dbReference>
<evidence type="ECO:0000259" key="9">
    <source>
        <dbReference type="PROSITE" id="PS52029"/>
    </source>
</evidence>
<keyword evidence="8" id="KW-0732">Signal</keyword>
<name>A0ABT2VP58_9ALTE</name>